<feature type="domain" description="AB hydrolase-1" evidence="2">
    <location>
        <begin position="57"/>
        <end position="283"/>
    </location>
</feature>
<evidence type="ECO:0000259" key="2">
    <source>
        <dbReference type="Pfam" id="PF00561"/>
    </source>
</evidence>
<gene>
    <name evidence="3" type="ORF">IEC33019_1404</name>
</gene>
<dbReference type="InterPro" id="IPR029058">
    <property type="entry name" value="AB_hydrolase_fold"/>
</dbReference>
<evidence type="ECO:0000256" key="1">
    <source>
        <dbReference type="SAM" id="SignalP"/>
    </source>
</evidence>
<organism evidence="3">
    <name type="scientific">Pseudomonas putida</name>
    <name type="common">Arthrobacter siderocapsulatus</name>
    <dbReference type="NCBI Taxonomy" id="303"/>
    <lineage>
        <taxon>Bacteria</taxon>
        <taxon>Pseudomonadati</taxon>
        <taxon>Pseudomonadota</taxon>
        <taxon>Gammaproteobacteria</taxon>
        <taxon>Pseudomonadales</taxon>
        <taxon>Pseudomonadaceae</taxon>
        <taxon>Pseudomonas</taxon>
    </lineage>
</organism>
<dbReference type="Gene3D" id="3.40.50.1820">
    <property type="entry name" value="alpha/beta hydrolase"/>
    <property type="match status" value="1"/>
</dbReference>
<sequence length="311" mass="33837">MMRLTPALLLAVSVFATQGHAQPQPIDQQRFASQKQQALLPNGTTLAYYEAGDPKGPALVLLHGFTDNARSWSLTLPYLDARYRIIAVDLRGHGRSSAPECCYALNDMAYDIRLLLDRLGIAKASLVGHSLGSILAQTLAEQYPERVDKVVLVSSTGSTTELSQEGSWLATQIAALKAPIDPDSPFMREWYANPLPVDADFIARERVESAAVPLQVWRGVLHALQVTEFGRDLPKLKAPVLILHGSQDSLFDANAQTALRQALPQARFHAFADAGHNLAWEHPQAAAEQINAFLASTAEETARVSPGATSR</sequence>
<dbReference type="InterPro" id="IPR050266">
    <property type="entry name" value="AB_hydrolase_sf"/>
</dbReference>
<dbReference type="GO" id="GO:0016020">
    <property type="term" value="C:membrane"/>
    <property type="evidence" value="ECO:0007669"/>
    <property type="project" value="TreeGrafter"/>
</dbReference>
<dbReference type="EMBL" id="CP016634">
    <property type="protein sequence ID" value="ANY86972.1"/>
    <property type="molecule type" value="Genomic_DNA"/>
</dbReference>
<accession>A0A1B2F3Z3</accession>
<dbReference type="PANTHER" id="PTHR43798">
    <property type="entry name" value="MONOACYLGLYCEROL LIPASE"/>
    <property type="match status" value="1"/>
</dbReference>
<feature type="chain" id="PRO_5008536742" evidence="1">
    <location>
        <begin position="22"/>
        <end position="311"/>
    </location>
</feature>
<dbReference type="InterPro" id="IPR000073">
    <property type="entry name" value="AB_hydrolase_1"/>
</dbReference>
<proteinExistence type="predicted"/>
<evidence type="ECO:0000313" key="3">
    <source>
        <dbReference type="EMBL" id="ANY86972.1"/>
    </source>
</evidence>
<dbReference type="SUPFAM" id="SSF53474">
    <property type="entry name" value="alpha/beta-Hydrolases"/>
    <property type="match status" value="1"/>
</dbReference>
<feature type="signal peptide" evidence="1">
    <location>
        <begin position="1"/>
        <end position="21"/>
    </location>
</feature>
<dbReference type="AlphaFoldDB" id="A0A1B2F3Z3"/>
<reference evidence="3" key="1">
    <citation type="submission" date="2016-07" db="EMBL/GenBank/DDBJ databases">
        <title>New class B carbapenemase carried by novel plasmid in Pseudomonas putida enviromental strain in eastern Amazonia.</title>
        <authorList>
            <person name="Souza C.O."/>
            <person name="Lima K.V."/>
            <person name="Brasiliense D.M."/>
            <person name="Perez-Chaparro P.J."/>
            <person name="Mamizuka E.M."/>
            <person name="Lima M.O."/>
            <person name="Lima L.N."/>
            <person name="McCulloch J.A."/>
        </authorList>
    </citation>
    <scope>NUCLEOTIDE SEQUENCE [LARGE SCALE GENOMIC DNA]</scope>
    <source>
        <strain evidence="3">IEC33019</strain>
    </source>
</reference>
<keyword evidence="1" id="KW-0732">Signal</keyword>
<dbReference type="RefSeq" id="WP_099593242.1">
    <property type="nucleotide sequence ID" value="NZ_CP016634.1"/>
</dbReference>
<dbReference type="PANTHER" id="PTHR43798:SF33">
    <property type="entry name" value="HYDROLASE, PUTATIVE (AFU_ORTHOLOGUE AFUA_2G14860)-RELATED"/>
    <property type="match status" value="1"/>
</dbReference>
<dbReference type="Pfam" id="PF00561">
    <property type="entry name" value="Abhydrolase_1"/>
    <property type="match status" value="1"/>
</dbReference>
<dbReference type="PRINTS" id="PR00111">
    <property type="entry name" value="ABHYDROLASE"/>
</dbReference>
<protein>
    <submittedName>
        <fullName evidence="3">Tropinesterase</fullName>
    </submittedName>
</protein>
<name>A0A1B2F3Z3_PSEPU</name>